<feature type="region of interest" description="Disordered" evidence="1">
    <location>
        <begin position="80"/>
        <end position="139"/>
    </location>
</feature>
<feature type="compositionally biased region" description="Basic and acidic residues" evidence="1">
    <location>
        <begin position="1089"/>
        <end position="1100"/>
    </location>
</feature>
<dbReference type="EMBL" id="OU963868">
    <property type="protein sequence ID" value="CAH0393205.1"/>
    <property type="molecule type" value="Genomic_DNA"/>
</dbReference>
<name>A0A9P0AHI3_BEMTA</name>
<feature type="region of interest" description="Disordered" evidence="1">
    <location>
        <begin position="312"/>
        <end position="353"/>
    </location>
</feature>
<dbReference type="AlphaFoldDB" id="A0A9P0AHI3"/>
<feature type="region of interest" description="Disordered" evidence="1">
    <location>
        <begin position="629"/>
        <end position="766"/>
    </location>
</feature>
<feature type="compositionally biased region" description="Polar residues" evidence="1">
    <location>
        <begin position="629"/>
        <end position="694"/>
    </location>
</feature>
<keyword evidence="3" id="KW-1185">Reference proteome</keyword>
<evidence type="ECO:0000256" key="1">
    <source>
        <dbReference type="SAM" id="MobiDB-lite"/>
    </source>
</evidence>
<evidence type="ECO:0000313" key="2">
    <source>
        <dbReference type="EMBL" id="CAH0393205.1"/>
    </source>
</evidence>
<feature type="compositionally biased region" description="Basic and acidic residues" evidence="1">
    <location>
        <begin position="1057"/>
        <end position="1083"/>
    </location>
</feature>
<accession>A0A9P0AHI3</accession>
<feature type="compositionally biased region" description="Basic and acidic residues" evidence="1">
    <location>
        <begin position="735"/>
        <end position="747"/>
    </location>
</feature>
<feature type="region of interest" description="Disordered" evidence="1">
    <location>
        <begin position="894"/>
        <end position="947"/>
    </location>
</feature>
<feature type="compositionally biased region" description="Polar residues" evidence="1">
    <location>
        <begin position="701"/>
        <end position="714"/>
    </location>
</feature>
<feature type="compositionally biased region" description="Basic and acidic residues" evidence="1">
    <location>
        <begin position="231"/>
        <end position="252"/>
    </location>
</feature>
<feature type="compositionally biased region" description="Basic residues" evidence="1">
    <location>
        <begin position="920"/>
        <end position="933"/>
    </location>
</feature>
<evidence type="ECO:0000313" key="3">
    <source>
        <dbReference type="Proteomes" id="UP001152759"/>
    </source>
</evidence>
<feature type="region of interest" description="Disordered" evidence="1">
    <location>
        <begin position="222"/>
        <end position="252"/>
    </location>
</feature>
<protein>
    <submittedName>
        <fullName evidence="2">Uncharacterized protein</fullName>
    </submittedName>
</protein>
<feature type="compositionally biased region" description="Low complexity" evidence="1">
    <location>
        <begin position="934"/>
        <end position="946"/>
    </location>
</feature>
<feature type="compositionally biased region" description="Polar residues" evidence="1">
    <location>
        <begin position="113"/>
        <end position="126"/>
    </location>
</feature>
<organism evidence="2 3">
    <name type="scientific">Bemisia tabaci</name>
    <name type="common">Sweetpotato whitefly</name>
    <name type="synonym">Aleurodes tabaci</name>
    <dbReference type="NCBI Taxonomy" id="7038"/>
    <lineage>
        <taxon>Eukaryota</taxon>
        <taxon>Metazoa</taxon>
        <taxon>Ecdysozoa</taxon>
        <taxon>Arthropoda</taxon>
        <taxon>Hexapoda</taxon>
        <taxon>Insecta</taxon>
        <taxon>Pterygota</taxon>
        <taxon>Neoptera</taxon>
        <taxon>Paraneoptera</taxon>
        <taxon>Hemiptera</taxon>
        <taxon>Sternorrhyncha</taxon>
        <taxon>Aleyrodoidea</taxon>
        <taxon>Aleyrodidae</taxon>
        <taxon>Aleyrodinae</taxon>
        <taxon>Bemisia</taxon>
    </lineage>
</organism>
<feature type="compositionally biased region" description="Basic and acidic residues" evidence="1">
    <location>
        <begin position="995"/>
        <end position="1047"/>
    </location>
</feature>
<feature type="region of interest" description="Disordered" evidence="1">
    <location>
        <begin position="986"/>
        <end position="1110"/>
    </location>
</feature>
<feature type="compositionally biased region" description="Basic residues" evidence="1">
    <location>
        <begin position="1101"/>
        <end position="1110"/>
    </location>
</feature>
<gene>
    <name evidence="2" type="ORF">BEMITA_LOCUS11631</name>
</gene>
<proteinExistence type="predicted"/>
<dbReference type="Proteomes" id="UP001152759">
    <property type="component" value="Chromosome 7"/>
</dbReference>
<reference evidence="2" key="1">
    <citation type="submission" date="2021-12" db="EMBL/GenBank/DDBJ databases">
        <authorList>
            <person name="King R."/>
        </authorList>
    </citation>
    <scope>NUCLEOTIDE SEQUENCE</scope>
</reference>
<sequence>MFIHYLFTNFLFNVCFQWTALWPLLGGIGCLAELVSFQAEDVVTEAPKLSLFIQNEPLQPHRNHSDSYLQSFSHKILNDALSPRNNSSHRRAKSDLRSRPREGRGKVDDVDNYQINSLSSSNSNADQYKPVHDSNHEQSQQQNNFVYSSFYENHPLIQKLTDTKPQKFLAGDSHVVEEELASAFSPEKGIPLPLQGNNLNVDSDSWTPAWYTNLYEAGKNYNDNSQTSHSNDTKPKSSSRDGSESWKPADSEYRESRYPQFFATAATVPSVSPSTDSSFNVGYSIGVSNSQDPRNSRMLFKINQPSEIHAQPAYSSPLQRPPSQTPAPSSSRRPEFSPEIITGKPEASNQPEPYRYELVGDDTVWKHLTPNVEMSLSTTARPHYSHDSLPKPQNTNHNVVPTNGHTTPSSADGQAFYYYTGNKGGGDKPGPSSFDHNHALGQSNNFDFSNAMVTLPANLAASGVASQQTAERGYESVAEHIQRENKKFEAQLKVMLEGRGKVPPKIQLVADNALAAQTLRPRNVSLPHAKPKKTKPDPHHPVLKNSIQSVIIPLPNGKSLHMPAIIIPLGPVPGFEMNQVAATSSPVVQVTSPPAMHVLNPSGSYFINPSGLQVVNPLGVNHIPSSSGFHISNPPSIHHASNSPSIHHGSNSPGIHHGSNSPSIHHGSNSPSIHHVSNPSGIHQVSIPSGTHFSNPPVFQHASNPPGYQQSNPSGAYASYPPNSVHLANPTRIPHSHEENKFDEAKQFTRGNTGGNRNYLPQRPQAPKVVKLQQPKLKKPKNLNVGVVGGEETQVIHVMPKYNQASPTQHSPTASSYVYYTVNENPTHKQQAEHENPLLAAGSSLLNAVLLPFEKDSSESFDLSTEATEYIPATSYQNFLRNLNHEPLKLSHAQVDDVTPSEAPASTVQPGEPDLSIPSNRKRKTRSKKRKKTGASTTTAAPGNPALNPAVAASVVEPEYAYGYGLIPFDESYANLYSTLQNSFPSKGSLSYHQPPEKPSRDHQPREPSRDHHPREPSRDHHPREPSRDHQPREPSRDHQPKEPTRDHQRKPSRGYPMEHPRQHAWDQQRDHSWDSPREHSQEQQHSWDQQREKSQDSPRRPARGHVRHHSHDHMLDYMNSLNADTNEYFPLTPERDATKRVQMHRSPSSMQPAFQRSVVRRRFIY</sequence>
<feature type="compositionally biased region" description="Basic and acidic residues" evidence="1">
    <location>
        <begin position="93"/>
        <end position="109"/>
    </location>
</feature>